<sequence>MPDVSPQAAPDYTPWALRTLQRFYGYDSFRGRQLEVITAILNRRDVLAVMPTGAGKSVCYQIPACAAGKGGRPALVLVITPLRALMHDQVNQLNARGIPAALIDSATGREEHIRIEQEIRNGAVRLLYVSPERLTSPGFVRFCQSIRIRLIAVDEAHCVFQWGQDFRPDYLGIADFIEQLPERPVVAAFTATATSETRTGIIRNLRLRDPLSAAAGFDRPNLFFDRRRVNGKTERTEYVIDYARRHPGESGIVYCMSRDRTEELAEALKDAGVNAEYFHARMDEARKTRVQDGFLNDDIDVITATTAFGMGVDKPDVRWVINDSVPSSMEEYYQEAGRAGRDGQPATCTLLWSEFDFELHRRRIKDSVGTALADENDRKRAKEAALARSRAMERYCDASACLRGQILRYFGDRPESASCGACGYCTRRQAAADVRSRTDGHGGRASSRTVVVESMVVDPQLKTRIAAYVRNIYAEQGHGYGVAKIVNAIQGSRSLNVTGCGLDRVDGYGSAPHATSAQIRAAVKQLLSDGVLVHGEHKALEPVDPEARPRTS</sequence>
<keyword evidence="8" id="KW-0413">Isomerase</keyword>
<dbReference type="AlphaFoldDB" id="A0A087ARD4"/>
<comment type="similarity">
    <text evidence="1">Belongs to the helicase family. RecQ subfamily.</text>
</comment>
<dbReference type="eggNOG" id="COG0514">
    <property type="taxonomic scope" value="Bacteria"/>
</dbReference>
<name>A0A087ARD4_9BIFI</name>
<dbReference type="EMBL" id="JGYX01000002">
    <property type="protein sequence ID" value="KFI61334.1"/>
    <property type="molecule type" value="Genomic_DNA"/>
</dbReference>
<dbReference type="Gene3D" id="3.40.50.300">
    <property type="entry name" value="P-loop containing nucleotide triphosphate hydrolases"/>
    <property type="match status" value="2"/>
</dbReference>
<dbReference type="GO" id="GO:0005694">
    <property type="term" value="C:chromosome"/>
    <property type="evidence" value="ECO:0007669"/>
    <property type="project" value="TreeGrafter"/>
</dbReference>
<dbReference type="Proteomes" id="UP000029046">
    <property type="component" value="Unassembled WGS sequence"/>
</dbReference>
<dbReference type="Gene3D" id="1.10.10.10">
    <property type="entry name" value="Winged helix-like DNA-binding domain superfamily/Winged helix DNA-binding domain"/>
    <property type="match status" value="1"/>
</dbReference>
<dbReference type="PROSITE" id="PS51192">
    <property type="entry name" value="HELICASE_ATP_BIND_1"/>
    <property type="match status" value="1"/>
</dbReference>
<gene>
    <name evidence="15" type="ORF">BIGA_0777</name>
</gene>
<dbReference type="GO" id="GO:0005737">
    <property type="term" value="C:cytoplasm"/>
    <property type="evidence" value="ECO:0007669"/>
    <property type="project" value="TreeGrafter"/>
</dbReference>
<dbReference type="InterPro" id="IPR004589">
    <property type="entry name" value="DNA_helicase_ATP-dep_RecQ"/>
</dbReference>
<dbReference type="GO" id="GO:0006281">
    <property type="term" value="P:DNA repair"/>
    <property type="evidence" value="ECO:0007669"/>
    <property type="project" value="InterPro"/>
</dbReference>
<evidence type="ECO:0000256" key="7">
    <source>
        <dbReference type="ARBA" id="ARBA00023125"/>
    </source>
</evidence>
<dbReference type="Pfam" id="PF00270">
    <property type="entry name" value="DEAD"/>
    <property type="match status" value="1"/>
</dbReference>
<dbReference type="GO" id="GO:0009378">
    <property type="term" value="F:four-way junction helicase activity"/>
    <property type="evidence" value="ECO:0007669"/>
    <property type="project" value="TreeGrafter"/>
</dbReference>
<dbReference type="InterPro" id="IPR011545">
    <property type="entry name" value="DEAD/DEAH_box_helicase_dom"/>
</dbReference>
<keyword evidence="6" id="KW-0067">ATP-binding</keyword>
<keyword evidence="2" id="KW-0479">Metal-binding</keyword>
<dbReference type="EC" id="5.6.2.4" evidence="10"/>
<evidence type="ECO:0000256" key="2">
    <source>
        <dbReference type="ARBA" id="ARBA00022723"/>
    </source>
</evidence>
<dbReference type="GO" id="GO:0003677">
    <property type="term" value="F:DNA binding"/>
    <property type="evidence" value="ECO:0007669"/>
    <property type="project" value="UniProtKB-KW"/>
</dbReference>
<evidence type="ECO:0000256" key="8">
    <source>
        <dbReference type="ARBA" id="ARBA00023235"/>
    </source>
</evidence>
<keyword evidence="5 15" id="KW-0347">Helicase</keyword>
<keyword evidence="7" id="KW-0238">DNA-binding</keyword>
<keyword evidence="3" id="KW-0547">Nucleotide-binding</keyword>
<dbReference type="GO" id="GO:0016787">
    <property type="term" value="F:hydrolase activity"/>
    <property type="evidence" value="ECO:0007669"/>
    <property type="project" value="UniProtKB-KW"/>
</dbReference>
<comment type="catalytic activity">
    <reaction evidence="9">
        <text>Couples ATP hydrolysis with the unwinding of duplex DNA by translocating in the 3'-5' direction.</text>
        <dbReference type="EC" id="5.6.2.4"/>
    </reaction>
</comment>
<dbReference type="CDD" id="cd17920">
    <property type="entry name" value="DEXHc_RecQ"/>
    <property type="match status" value="1"/>
</dbReference>
<organism evidence="15 16">
    <name type="scientific">Bifidobacterium pullorum subsp. gallinarum</name>
    <dbReference type="NCBI Taxonomy" id="78344"/>
    <lineage>
        <taxon>Bacteria</taxon>
        <taxon>Bacillati</taxon>
        <taxon>Actinomycetota</taxon>
        <taxon>Actinomycetes</taxon>
        <taxon>Bifidobacteriales</taxon>
        <taxon>Bifidobacteriaceae</taxon>
        <taxon>Bifidobacterium</taxon>
    </lineage>
</organism>
<dbReference type="NCBIfam" id="TIGR00614">
    <property type="entry name" value="recQ_fam"/>
    <property type="match status" value="1"/>
</dbReference>
<dbReference type="SMART" id="SM00490">
    <property type="entry name" value="HELICc"/>
    <property type="match status" value="1"/>
</dbReference>
<evidence type="ECO:0000256" key="6">
    <source>
        <dbReference type="ARBA" id="ARBA00022840"/>
    </source>
</evidence>
<evidence type="ECO:0000256" key="5">
    <source>
        <dbReference type="ARBA" id="ARBA00022806"/>
    </source>
</evidence>
<reference evidence="15 16" key="1">
    <citation type="submission" date="2014-03" db="EMBL/GenBank/DDBJ databases">
        <title>Genomics of Bifidobacteria.</title>
        <authorList>
            <person name="Ventura M."/>
            <person name="Milani C."/>
            <person name="Lugli G.A."/>
        </authorList>
    </citation>
    <scope>NUCLEOTIDE SEQUENCE [LARGE SCALE GENOMIC DNA]</scope>
    <source>
        <strain evidence="15 16">LMG 11586</strain>
    </source>
</reference>
<evidence type="ECO:0000256" key="4">
    <source>
        <dbReference type="ARBA" id="ARBA00022801"/>
    </source>
</evidence>
<dbReference type="Pfam" id="PF00271">
    <property type="entry name" value="Helicase_C"/>
    <property type="match status" value="1"/>
</dbReference>
<dbReference type="PANTHER" id="PTHR13710">
    <property type="entry name" value="DNA HELICASE RECQ FAMILY MEMBER"/>
    <property type="match status" value="1"/>
</dbReference>
<evidence type="ECO:0000256" key="1">
    <source>
        <dbReference type="ARBA" id="ARBA00005446"/>
    </source>
</evidence>
<keyword evidence="16" id="KW-1185">Reference proteome</keyword>
<proteinExistence type="inferred from homology"/>
<dbReference type="Pfam" id="PF16124">
    <property type="entry name" value="RecQ_Zn_bind"/>
    <property type="match status" value="1"/>
</dbReference>
<accession>A0A087ARD4</accession>
<dbReference type="PANTHER" id="PTHR13710:SF105">
    <property type="entry name" value="ATP-DEPENDENT DNA HELICASE Q1"/>
    <property type="match status" value="1"/>
</dbReference>
<keyword evidence="4 15" id="KW-0378">Hydrolase</keyword>
<dbReference type="InterPro" id="IPR018982">
    <property type="entry name" value="RQC_domain"/>
</dbReference>
<dbReference type="SMART" id="SM00487">
    <property type="entry name" value="DEXDc"/>
    <property type="match status" value="1"/>
</dbReference>
<dbReference type="FunFam" id="3.40.50.300:FF:001389">
    <property type="entry name" value="ATP-dependent DNA helicase RecQ"/>
    <property type="match status" value="1"/>
</dbReference>
<feature type="domain" description="Helicase C-terminal" evidence="14">
    <location>
        <begin position="234"/>
        <end position="385"/>
    </location>
</feature>
<dbReference type="InterPro" id="IPR001650">
    <property type="entry name" value="Helicase_C-like"/>
</dbReference>
<feature type="domain" description="Helicase ATP-binding" evidence="13">
    <location>
        <begin position="37"/>
        <end position="211"/>
    </location>
</feature>
<evidence type="ECO:0000256" key="3">
    <source>
        <dbReference type="ARBA" id="ARBA00022741"/>
    </source>
</evidence>
<protein>
    <recommendedName>
        <fullName evidence="11">ATP-dependent DNA helicase RecQ</fullName>
        <ecNumber evidence="10">5.6.2.4</ecNumber>
    </recommendedName>
    <alternativeName>
        <fullName evidence="12">DNA 3'-5' helicase RecQ</fullName>
    </alternativeName>
</protein>
<dbReference type="Pfam" id="PF09382">
    <property type="entry name" value="RQC"/>
    <property type="match status" value="1"/>
</dbReference>
<dbReference type="SUPFAM" id="SSF52540">
    <property type="entry name" value="P-loop containing nucleoside triphosphate hydrolases"/>
    <property type="match status" value="1"/>
</dbReference>
<dbReference type="GO" id="GO:0046872">
    <property type="term" value="F:metal ion binding"/>
    <property type="evidence" value="ECO:0007669"/>
    <property type="project" value="UniProtKB-KW"/>
</dbReference>
<dbReference type="GO" id="GO:0043138">
    <property type="term" value="F:3'-5' DNA helicase activity"/>
    <property type="evidence" value="ECO:0007669"/>
    <property type="project" value="UniProtKB-EC"/>
</dbReference>
<dbReference type="GO" id="GO:0006260">
    <property type="term" value="P:DNA replication"/>
    <property type="evidence" value="ECO:0007669"/>
    <property type="project" value="InterPro"/>
</dbReference>
<dbReference type="GO" id="GO:0005524">
    <property type="term" value="F:ATP binding"/>
    <property type="evidence" value="ECO:0007669"/>
    <property type="project" value="UniProtKB-KW"/>
</dbReference>
<dbReference type="InterPro" id="IPR027417">
    <property type="entry name" value="P-loop_NTPase"/>
</dbReference>
<evidence type="ECO:0000256" key="10">
    <source>
        <dbReference type="ARBA" id="ARBA00034808"/>
    </source>
</evidence>
<evidence type="ECO:0000256" key="12">
    <source>
        <dbReference type="ARBA" id="ARBA00044550"/>
    </source>
</evidence>
<dbReference type="InterPro" id="IPR032284">
    <property type="entry name" value="RecQ_Zn-bd"/>
</dbReference>
<evidence type="ECO:0000259" key="13">
    <source>
        <dbReference type="PROSITE" id="PS51192"/>
    </source>
</evidence>
<comment type="caution">
    <text evidence="15">The sequence shown here is derived from an EMBL/GenBank/DDBJ whole genome shotgun (WGS) entry which is preliminary data.</text>
</comment>
<evidence type="ECO:0000313" key="16">
    <source>
        <dbReference type="Proteomes" id="UP000029046"/>
    </source>
</evidence>
<evidence type="ECO:0000259" key="14">
    <source>
        <dbReference type="PROSITE" id="PS51194"/>
    </source>
</evidence>
<dbReference type="OrthoDB" id="9760034at2"/>
<dbReference type="RefSeq" id="WP_052122833.1">
    <property type="nucleotide sequence ID" value="NZ_JGYX01000002.1"/>
</dbReference>
<evidence type="ECO:0000313" key="15">
    <source>
        <dbReference type="EMBL" id="KFI61334.1"/>
    </source>
</evidence>
<dbReference type="InterPro" id="IPR036388">
    <property type="entry name" value="WH-like_DNA-bd_sf"/>
</dbReference>
<dbReference type="CDD" id="cd18794">
    <property type="entry name" value="SF2_C_RecQ"/>
    <property type="match status" value="1"/>
</dbReference>
<evidence type="ECO:0000256" key="11">
    <source>
        <dbReference type="ARBA" id="ARBA00044535"/>
    </source>
</evidence>
<dbReference type="InterPro" id="IPR014001">
    <property type="entry name" value="Helicase_ATP-bd"/>
</dbReference>
<dbReference type="GO" id="GO:0006310">
    <property type="term" value="P:DNA recombination"/>
    <property type="evidence" value="ECO:0007669"/>
    <property type="project" value="InterPro"/>
</dbReference>
<evidence type="ECO:0000256" key="9">
    <source>
        <dbReference type="ARBA" id="ARBA00034617"/>
    </source>
</evidence>
<dbReference type="PROSITE" id="PS51194">
    <property type="entry name" value="HELICASE_CTER"/>
    <property type="match status" value="1"/>
</dbReference>